<evidence type="ECO:0000313" key="3">
    <source>
        <dbReference type="Proteomes" id="UP000295705"/>
    </source>
</evidence>
<accession>A0A4R6VM40</accession>
<feature type="compositionally biased region" description="Basic and acidic residues" evidence="1">
    <location>
        <begin position="57"/>
        <end position="70"/>
    </location>
</feature>
<organism evidence="2 3">
    <name type="scientific">Actinomycetospora succinea</name>
    <dbReference type="NCBI Taxonomy" id="663603"/>
    <lineage>
        <taxon>Bacteria</taxon>
        <taxon>Bacillati</taxon>
        <taxon>Actinomycetota</taxon>
        <taxon>Actinomycetes</taxon>
        <taxon>Pseudonocardiales</taxon>
        <taxon>Pseudonocardiaceae</taxon>
        <taxon>Actinomycetospora</taxon>
    </lineage>
</organism>
<dbReference type="Proteomes" id="UP000295705">
    <property type="component" value="Unassembled WGS sequence"/>
</dbReference>
<protein>
    <submittedName>
        <fullName evidence="2">Uncharacterized protein</fullName>
    </submittedName>
</protein>
<feature type="compositionally biased region" description="Basic residues" evidence="1">
    <location>
        <begin position="158"/>
        <end position="171"/>
    </location>
</feature>
<evidence type="ECO:0000256" key="1">
    <source>
        <dbReference type="SAM" id="MobiDB-lite"/>
    </source>
</evidence>
<proteinExistence type="predicted"/>
<keyword evidence="3" id="KW-1185">Reference proteome</keyword>
<comment type="caution">
    <text evidence="2">The sequence shown here is derived from an EMBL/GenBank/DDBJ whole genome shotgun (WGS) entry which is preliminary data.</text>
</comment>
<dbReference type="RefSeq" id="WP_133826026.1">
    <property type="nucleotide sequence ID" value="NZ_BAABHR010000053.1"/>
</dbReference>
<name>A0A4R6VM40_9PSEU</name>
<gene>
    <name evidence="2" type="ORF">EV188_102702</name>
</gene>
<dbReference type="AlphaFoldDB" id="A0A4R6VM40"/>
<feature type="region of interest" description="Disordered" evidence="1">
    <location>
        <begin position="1"/>
        <end position="171"/>
    </location>
</feature>
<evidence type="ECO:0000313" key="2">
    <source>
        <dbReference type="EMBL" id="TDQ63045.1"/>
    </source>
</evidence>
<sequence>MEGDGGASFPRGAGGRRRDDRLGGTRGGRAAEAADPHGDPATHGAGERPVGLGEATGDEHGDRQVRDEHRRPVRVGGGVHRVVVVAARRQRQVQGELPGGEDTRESDGRLRPCPERGRDGDDHEPHRERRRARRDDAAGLPVRGDPEDRGAGTEQHGTRRRRSVGGHGPPR</sequence>
<dbReference type="EMBL" id="SNYO01000002">
    <property type="protein sequence ID" value="TDQ63045.1"/>
    <property type="molecule type" value="Genomic_DNA"/>
</dbReference>
<feature type="compositionally biased region" description="Basic and acidic residues" evidence="1">
    <location>
        <begin position="101"/>
        <end position="137"/>
    </location>
</feature>
<reference evidence="2 3" key="1">
    <citation type="submission" date="2019-03" db="EMBL/GenBank/DDBJ databases">
        <title>Genomic Encyclopedia of Type Strains, Phase IV (KMG-IV): sequencing the most valuable type-strain genomes for metagenomic binning, comparative biology and taxonomic classification.</title>
        <authorList>
            <person name="Goeker M."/>
        </authorList>
    </citation>
    <scope>NUCLEOTIDE SEQUENCE [LARGE SCALE GENOMIC DNA]</scope>
    <source>
        <strain evidence="2 3">DSM 45775</strain>
    </source>
</reference>
<feature type="compositionally biased region" description="Low complexity" evidence="1">
    <location>
        <begin position="80"/>
        <end position="95"/>
    </location>
</feature>